<dbReference type="GO" id="GO:0019433">
    <property type="term" value="P:triglyceride catabolic process"/>
    <property type="evidence" value="ECO:0007669"/>
    <property type="project" value="TreeGrafter"/>
</dbReference>
<protein>
    <submittedName>
        <fullName evidence="3">Alpha/beta hydrolase</fullName>
    </submittedName>
</protein>
<proteinExistence type="predicted"/>
<sequence>MTTPHDFAQQLRQRQAAKRPGPTPQDRASEQVTTLTIPTSVGAVPVYRHQPHFVPAQRVIINLHGSGFIFPHNAYDDLFAKQLCLSTQALVLDVDYPLAPEHPFPQPLQATYQVVQALQAQYHSLGAPTIIGHSAGGNLAIGTQLLAQRHNQPKADRVILDYPALDLDTKPADKPFPAGARAIISPELAETFNAYYRPSGETGNPLISPVTATSTDLHGFPPTFILTADHDSLMPEAEAFGQSLIAAGCTVTLHRYQNVHHGFTLNGEGQADHALRDILTYIQA</sequence>
<gene>
    <name evidence="3" type="ORF">RI532_11325</name>
</gene>
<dbReference type="PANTHER" id="PTHR23025:SF3">
    <property type="entry name" value="HORMONE-SENSITIVE LIPASE"/>
    <property type="match status" value="1"/>
</dbReference>
<feature type="region of interest" description="Disordered" evidence="1">
    <location>
        <begin position="1"/>
        <end position="31"/>
    </location>
</feature>
<evidence type="ECO:0000313" key="4">
    <source>
        <dbReference type="Proteomes" id="UP001254075"/>
    </source>
</evidence>
<dbReference type="Gene3D" id="3.40.50.1820">
    <property type="entry name" value="alpha/beta hydrolase"/>
    <property type="match status" value="1"/>
</dbReference>
<dbReference type="AlphaFoldDB" id="A0AAW8W883"/>
<feature type="domain" description="Alpha/beta hydrolase fold-3" evidence="2">
    <location>
        <begin position="60"/>
        <end position="264"/>
    </location>
</feature>
<dbReference type="SUPFAM" id="SSF53474">
    <property type="entry name" value="alpha/beta-Hydrolases"/>
    <property type="match status" value="1"/>
</dbReference>
<dbReference type="InterPro" id="IPR029058">
    <property type="entry name" value="AB_hydrolase_fold"/>
</dbReference>
<evidence type="ECO:0000256" key="1">
    <source>
        <dbReference type="SAM" id="MobiDB-lite"/>
    </source>
</evidence>
<dbReference type="InterPro" id="IPR013094">
    <property type="entry name" value="AB_hydrolase_3"/>
</dbReference>
<dbReference type="EMBL" id="JAVLAM010000001">
    <property type="protein sequence ID" value="MDT7014973.1"/>
    <property type="molecule type" value="Genomic_DNA"/>
</dbReference>
<dbReference type="GO" id="GO:0005829">
    <property type="term" value="C:cytosol"/>
    <property type="evidence" value="ECO:0007669"/>
    <property type="project" value="TreeGrafter"/>
</dbReference>
<organism evidence="3 4">
    <name type="scientific">Levilactobacillus namurensis</name>
    <dbReference type="NCBI Taxonomy" id="380393"/>
    <lineage>
        <taxon>Bacteria</taxon>
        <taxon>Bacillati</taxon>
        <taxon>Bacillota</taxon>
        <taxon>Bacilli</taxon>
        <taxon>Lactobacillales</taxon>
        <taxon>Lactobacillaceae</taxon>
        <taxon>Levilactobacillus</taxon>
    </lineage>
</organism>
<dbReference type="RefSeq" id="WP_313845461.1">
    <property type="nucleotide sequence ID" value="NZ_JAVLAM010000001.1"/>
</dbReference>
<dbReference type="GO" id="GO:0004806">
    <property type="term" value="F:triacylglycerol lipase activity"/>
    <property type="evidence" value="ECO:0007669"/>
    <property type="project" value="TreeGrafter"/>
</dbReference>
<dbReference type="Pfam" id="PF07859">
    <property type="entry name" value="Abhydrolase_3"/>
    <property type="match status" value="1"/>
</dbReference>
<comment type="caution">
    <text evidence="3">The sequence shown here is derived from an EMBL/GenBank/DDBJ whole genome shotgun (WGS) entry which is preliminary data.</text>
</comment>
<dbReference type="PANTHER" id="PTHR23025">
    <property type="entry name" value="TRIACYLGLYCEROL LIPASE"/>
    <property type="match status" value="1"/>
</dbReference>
<name>A0AAW8W883_9LACO</name>
<evidence type="ECO:0000313" key="3">
    <source>
        <dbReference type="EMBL" id="MDT7014973.1"/>
    </source>
</evidence>
<reference evidence="3" key="1">
    <citation type="submission" date="2023-08" db="EMBL/GenBank/DDBJ databases">
        <authorList>
            <person name="Page C.A."/>
            <person name="Perez-Diaz I.M."/>
        </authorList>
    </citation>
    <scope>NUCLEOTIDE SEQUENCE</scope>
    <source>
        <strain evidence="3">3.8.38</strain>
    </source>
</reference>
<dbReference type="Proteomes" id="UP001254075">
    <property type="component" value="Unassembled WGS sequence"/>
</dbReference>
<dbReference type="GO" id="GO:0004771">
    <property type="term" value="F:sterol ester esterase activity"/>
    <property type="evidence" value="ECO:0007669"/>
    <property type="project" value="TreeGrafter"/>
</dbReference>
<keyword evidence="3" id="KW-0378">Hydrolase</keyword>
<evidence type="ECO:0000259" key="2">
    <source>
        <dbReference type="Pfam" id="PF07859"/>
    </source>
</evidence>
<accession>A0AAW8W883</accession>